<organism evidence="1 2">
    <name type="scientific">Phytophthora palmivora</name>
    <dbReference type="NCBI Taxonomy" id="4796"/>
    <lineage>
        <taxon>Eukaryota</taxon>
        <taxon>Sar</taxon>
        <taxon>Stramenopiles</taxon>
        <taxon>Oomycota</taxon>
        <taxon>Peronosporomycetes</taxon>
        <taxon>Peronosporales</taxon>
        <taxon>Peronosporaceae</taxon>
        <taxon>Phytophthora</taxon>
    </lineage>
</organism>
<reference evidence="1 2" key="1">
    <citation type="journal article" date="2017" name="Genome Biol. Evol.">
        <title>Phytophthora megakarya and P. palmivora, closely related causal agents of cacao black pod rot, underwent increases in genome sizes and gene numbers by different mechanisms.</title>
        <authorList>
            <person name="Ali S.S."/>
            <person name="Shao J."/>
            <person name="Lary D.J."/>
            <person name="Kronmiller B."/>
            <person name="Shen D."/>
            <person name="Strem M.D."/>
            <person name="Amoako-Attah I."/>
            <person name="Akrofi A.Y."/>
            <person name="Begoude B.A."/>
            <person name="Ten Hoopen G.M."/>
            <person name="Coulibaly K."/>
            <person name="Kebe B.I."/>
            <person name="Melnick R.L."/>
            <person name="Guiltinan M.J."/>
            <person name="Tyler B.M."/>
            <person name="Meinhardt L.W."/>
            <person name="Bailey B.A."/>
        </authorList>
    </citation>
    <scope>NUCLEOTIDE SEQUENCE [LARGE SCALE GENOMIC DNA]</scope>
    <source>
        <strain evidence="2">sbr112.9</strain>
    </source>
</reference>
<dbReference type="EMBL" id="NCKW01007821">
    <property type="protein sequence ID" value="POM69793.1"/>
    <property type="molecule type" value="Genomic_DNA"/>
</dbReference>
<accession>A0A2P4XW61</accession>
<dbReference type="Proteomes" id="UP000237271">
    <property type="component" value="Unassembled WGS sequence"/>
</dbReference>
<proteinExistence type="predicted"/>
<dbReference type="PANTHER" id="PTHR40866">
    <property type="entry name" value="BED-TYPE DOMAIN-CONTAINING PROTEIN"/>
    <property type="match status" value="1"/>
</dbReference>
<dbReference type="PANTHER" id="PTHR40866:SF1">
    <property type="entry name" value="BED-TYPE DOMAIN-CONTAINING PROTEIN"/>
    <property type="match status" value="1"/>
</dbReference>
<comment type="caution">
    <text evidence="1">The sequence shown here is derived from an EMBL/GenBank/DDBJ whole genome shotgun (WGS) entry which is preliminary data.</text>
</comment>
<protein>
    <submittedName>
        <fullName evidence="1">Uncharacterized protein</fullName>
    </submittedName>
</protein>
<evidence type="ECO:0000313" key="1">
    <source>
        <dbReference type="EMBL" id="POM69793.1"/>
    </source>
</evidence>
<dbReference type="OrthoDB" id="125057at2759"/>
<sequence>MLSYVRRSAQIVYGWLDWTVKNNLPLQQHEEDLATVQALMVRLRTLKQSAKLMQKTTLRHVVRQDTRWSSTFLMVHQYFRLLEHIEATDDAVVDVLPAPASNKRLRALLNDLKKIESVSKALQADNATLLDVRVWSDGLIVIKPHYVTYLGPRVNIVHSPDFEYGCVRVLEGKARRLTRGEKSSLHPLRCEDASDQAAESGDEDSFVEQFQKRHRLASVAPRYELLGSIPSTPNIAVRFFKKAIKLPNRLREIIFRDLNDLHFCRTQSEFDVKKDQIIREWTDTGKTCSRFGKVARTLIRQWINHPKGLDRQCPDCPGTKSHQIPPKATKSHHILIDILGPRPIRLTCTNLESKSDLRT</sequence>
<evidence type="ECO:0000313" key="2">
    <source>
        <dbReference type="Proteomes" id="UP000237271"/>
    </source>
</evidence>
<keyword evidence="2" id="KW-1185">Reference proteome</keyword>
<name>A0A2P4XW61_9STRA</name>
<dbReference type="AlphaFoldDB" id="A0A2P4XW61"/>
<gene>
    <name evidence="1" type="ORF">PHPALM_13899</name>
</gene>